<dbReference type="PANTHER" id="PTHR46579">
    <property type="entry name" value="F5/8 TYPE C DOMAIN-CONTAINING PROTEIN-RELATED"/>
    <property type="match status" value="1"/>
</dbReference>
<dbReference type="Proteomes" id="UP000694845">
    <property type="component" value="Unplaced"/>
</dbReference>
<evidence type="ECO:0000256" key="1">
    <source>
        <dbReference type="SAM" id="MobiDB-lite"/>
    </source>
</evidence>
<dbReference type="AlphaFoldDB" id="A0A8B7ZAK2"/>
<feature type="compositionally biased region" description="Low complexity" evidence="1">
    <location>
        <begin position="110"/>
        <end position="125"/>
    </location>
</feature>
<feature type="region of interest" description="Disordered" evidence="1">
    <location>
        <begin position="78"/>
        <end position="133"/>
    </location>
</feature>
<organism evidence="2 3">
    <name type="scientific">Acanthaster planci</name>
    <name type="common">Crown-of-thorns starfish</name>
    <dbReference type="NCBI Taxonomy" id="133434"/>
    <lineage>
        <taxon>Eukaryota</taxon>
        <taxon>Metazoa</taxon>
        <taxon>Echinodermata</taxon>
        <taxon>Eleutherozoa</taxon>
        <taxon>Asterozoa</taxon>
        <taxon>Asteroidea</taxon>
        <taxon>Valvatacea</taxon>
        <taxon>Valvatida</taxon>
        <taxon>Acanthasteridae</taxon>
        <taxon>Acanthaster</taxon>
    </lineage>
</organism>
<dbReference type="GeneID" id="110985747"/>
<proteinExistence type="predicted"/>
<dbReference type="KEGG" id="aplc:110985747"/>
<keyword evidence="2" id="KW-1185">Reference proteome</keyword>
<gene>
    <name evidence="3" type="primary">LOC110985747</name>
</gene>
<dbReference type="Pfam" id="PF02992">
    <property type="entry name" value="Transposase_21"/>
    <property type="match status" value="1"/>
</dbReference>
<evidence type="ECO:0000313" key="2">
    <source>
        <dbReference type="Proteomes" id="UP000694845"/>
    </source>
</evidence>
<dbReference type="PANTHER" id="PTHR46579:SF2">
    <property type="entry name" value="C2H2-TYPE DOMAIN-CONTAINING PROTEIN"/>
    <property type="match status" value="1"/>
</dbReference>
<dbReference type="OrthoDB" id="9997009at2759"/>
<accession>A0A8B7ZAK2</accession>
<protein>
    <submittedName>
        <fullName evidence="3">Uncharacterized protein LOC110985747</fullName>
    </submittedName>
</protein>
<name>A0A8B7ZAK2_ACAPL</name>
<evidence type="ECO:0000313" key="3">
    <source>
        <dbReference type="RefSeq" id="XP_022102683.1"/>
    </source>
</evidence>
<reference evidence="3" key="1">
    <citation type="submission" date="2025-08" db="UniProtKB">
        <authorList>
            <consortium name="RefSeq"/>
        </authorList>
    </citation>
    <scope>IDENTIFICATION</scope>
</reference>
<sequence length="1001" mass="114240">MKQKEKRKSCPNCATNFSRRAFYYHKQKHHDGNVWTCGNRQAKIYPSNVPLQAASIEMESPSRKINDAADTEPICSSAEYPVTMTSSPRASGDVANDSTRKVTVEDFTSESDSTGTDSSNSSDTDSNSEDEQWEKDAIDPRDLFEVPEGSCSQQTRSGRFPVCEDRGDLREKCKALLIWVCHFLFLWQTNYLISDRALDKLLHFLSVLFKAISHQITALTEIAGVIPQSVYMIRRHLKFDRDSFIKYAVCPKCAKLYDFGELFYEVDGTSNPRKCSNSWIKSRGRQITCNSKLVKAVRFADGSKKYYPLKIYCYQSIIECLENMIKREGFLDDCQKWKGRNIPGESLADVYEGKLWKQFQAYHEQPLETGKYFFGFMINCDWFQPYVRRNVSVGVIYLTVLNLPRVMRFKQENTIVVGVIPPLDKEPASLNSFLEPVVKELNALWKGVQISTPCEVMTIQGALMCCSADLPANRKLCGFLSHSASLFCSKCLKKAPNVQTGETDKVGRPKMKNDYGGFERKTWPPRDNNSHRRCVAQVRRSASLAEREKIEKQLGVRYSCLLDLEYFDAVRYCAIDPMHNLFTGTAKKVFSHWVKKDILKRKALDEIDEKINHMLASSDLGRLPTKIASNYGNFTADEWKNWTLYFSMYALDGILPEVHLKCWQTFVLACRLICKPCISIAEVEKADFLFLKFCKEYETLHGSLAITPNMHLHTHLKECIIDFGPVPAFWCFAYERFNGLIADIPTNNSNIEVQFMRSVTRIPFVKNINHHLDFSKDFLDICNSVSLGHSTGTSAQIPEASAVGALFRTWRGPFVVQTFSDLTAVKPVGHGLIASFDSDDLNYLLQMYQSLYENTRLQRDHLQLTFNKYGVIHVGNEVFGSYFNKRSRNTSGIMAHWVDDDANIDCLAELRPGIVKYYIKHTIFLNSVPVPHVLAAVRWYVRDHAITDRYLAPITSWPKRSYLQGGASSFIPVQRIYGKFIAAHDKEGNVALSSLNRQLFL</sequence>
<dbReference type="OMA" id="CAIDPMH"/>
<dbReference type="RefSeq" id="XP_022102683.1">
    <property type="nucleotide sequence ID" value="XM_022246991.1"/>
</dbReference>
<dbReference type="InterPro" id="IPR004242">
    <property type="entry name" value="Transposase_21"/>
</dbReference>